<organism evidence="1 2">
    <name type="scientific">Lacrimispora amygdalina</name>
    <dbReference type="NCBI Taxonomy" id="253257"/>
    <lineage>
        <taxon>Bacteria</taxon>
        <taxon>Bacillati</taxon>
        <taxon>Bacillota</taxon>
        <taxon>Clostridia</taxon>
        <taxon>Lachnospirales</taxon>
        <taxon>Lachnospiraceae</taxon>
        <taxon>Lacrimispora</taxon>
    </lineage>
</organism>
<dbReference type="OrthoDB" id="5505402at2"/>
<comment type="caution">
    <text evidence="1">The sequence shown here is derived from an EMBL/GenBank/DDBJ whole genome shotgun (WGS) entry which is preliminary data.</text>
</comment>
<evidence type="ECO:0000313" key="2">
    <source>
        <dbReference type="Proteomes" id="UP000260680"/>
    </source>
</evidence>
<accession>A0A3E2NBE3</accession>
<reference evidence="1 2" key="1">
    <citation type="submission" date="2018-07" db="EMBL/GenBank/DDBJ databases">
        <title>New species, Clostridium PI-S10-A1B.</title>
        <authorList>
            <person name="Krishna G."/>
            <person name="Summeta K."/>
            <person name="Shikha S."/>
            <person name="Prabhu P.B."/>
            <person name="Suresh K."/>
        </authorList>
    </citation>
    <scope>NUCLEOTIDE SEQUENCE [LARGE SCALE GENOMIC DNA]</scope>
    <source>
        <strain evidence="1 2">PI-S10-A1B</strain>
    </source>
</reference>
<dbReference type="RefSeq" id="WP_117417676.1">
    <property type="nucleotide sequence ID" value="NZ_QOHO01000043.1"/>
</dbReference>
<dbReference type="EMBL" id="QOHO01000043">
    <property type="protein sequence ID" value="RFZ78303.1"/>
    <property type="molecule type" value="Genomic_DNA"/>
</dbReference>
<proteinExistence type="predicted"/>
<name>A0A3E2NBE3_9FIRM</name>
<gene>
    <name evidence="1" type="ORF">DS742_14415</name>
</gene>
<protein>
    <submittedName>
        <fullName evidence="1">Uncharacterized protein</fullName>
    </submittedName>
</protein>
<dbReference type="AlphaFoldDB" id="A0A3E2NBE3"/>
<sequence>MARLAVCKGCGKSLQPDEKHIHNSKSYCSDCYSSIKRYSEEYKSLIEFICVNFELDKPTGIMFKQIKELKDEFNYSYAAMTYTLWYCKEILNKTLDKKYGMALIKYYYDEAREYYEQQERLKNQVAKLENSTVITRKIKQSNSKRNNSVSLINLEKY</sequence>
<evidence type="ECO:0000313" key="1">
    <source>
        <dbReference type="EMBL" id="RFZ78303.1"/>
    </source>
</evidence>
<dbReference type="Proteomes" id="UP000260680">
    <property type="component" value="Unassembled WGS sequence"/>
</dbReference>